<organism evidence="2 3">
    <name type="scientific">Inconstantimicrobium porci</name>
    <dbReference type="NCBI Taxonomy" id="2652291"/>
    <lineage>
        <taxon>Bacteria</taxon>
        <taxon>Bacillati</taxon>
        <taxon>Bacillota</taxon>
        <taxon>Clostridia</taxon>
        <taxon>Eubacteriales</taxon>
        <taxon>Clostridiaceae</taxon>
        <taxon>Inconstantimicrobium</taxon>
    </lineage>
</organism>
<keyword evidence="3" id="KW-1185">Reference proteome</keyword>
<evidence type="ECO:0000313" key="3">
    <source>
        <dbReference type="Proteomes" id="UP000460287"/>
    </source>
</evidence>
<dbReference type="AlphaFoldDB" id="A0A7X2MX71"/>
<feature type="transmembrane region" description="Helical" evidence="1">
    <location>
        <begin position="6"/>
        <end position="24"/>
    </location>
</feature>
<gene>
    <name evidence="2" type="ORF">FYJ33_02205</name>
</gene>
<keyword evidence="1" id="KW-0812">Transmembrane</keyword>
<dbReference type="EMBL" id="VULX01000001">
    <property type="protein sequence ID" value="MSR90260.1"/>
    <property type="molecule type" value="Genomic_DNA"/>
</dbReference>
<protein>
    <submittedName>
        <fullName evidence="2">Uncharacterized protein</fullName>
    </submittedName>
</protein>
<comment type="caution">
    <text evidence="2">The sequence shown here is derived from an EMBL/GenBank/DDBJ whole genome shotgun (WGS) entry which is preliminary data.</text>
</comment>
<evidence type="ECO:0000256" key="1">
    <source>
        <dbReference type="SAM" id="Phobius"/>
    </source>
</evidence>
<keyword evidence="1" id="KW-1133">Transmembrane helix</keyword>
<dbReference type="RefSeq" id="WP_154530127.1">
    <property type="nucleotide sequence ID" value="NZ_VULX01000001.1"/>
</dbReference>
<sequence>MKKGTIMKVVAVVAIVVAGFMIYMNMNKNKTSPGITVKAWDNIYEGNHIDFFYDDDSDNNKLKLLNKNYNISEKFSNLDNDVQVALRTADWIRSSLDVDSITKHTGTNGYDLLNEAQSDKKASGYEIAIIERDILKCIGIISRTGQLRIKPKKGSDISSYNVVEFYSKDEKKWILLDVINRRVFKNNGKYLSAIEFLETKKTEIETYNNKNYKEINRISDFKYSYSVNLDNTVKNKNSNSMLTYCSKNDLPTLNDNVSYYQPQIFTKNKELFDNVPYYKSEDKDKKAYIVIMFSNLVEKDKTEYPSIIVGAFKDSRMLKQYYIKVGDGKMTEVGKYQSVTLKKGVNTIEISEDGVNVASSIKIEYN</sequence>
<name>A0A7X2MX71_9CLOT</name>
<proteinExistence type="predicted"/>
<evidence type="ECO:0000313" key="2">
    <source>
        <dbReference type="EMBL" id="MSR90260.1"/>
    </source>
</evidence>
<keyword evidence="1" id="KW-0472">Membrane</keyword>
<accession>A0A7X2MX71</accession>
<dbReference type="Proteomes" id="UP000460287">
    <property type="component" value="Unassembled WGS sequence"/>
</dbReference>
<reference evidence="2 3" key="1">
    <citation type="submission" date="2019-08" db="EMBL/GenBank/DDBJ databases">
        <title>In-depth cultivation of the pig gut microbiome towards novel bacterial diversity and tailored functional studies.</title>
        <authorList>
            <person name="Wylensek D."/>
            <person name="Hitch T.C.A."/>
            <person name="Clavel T."/>
        </authorList>
    </citation>
    <scope>NUCLEOTIDE SEQUENCE [LARGE SCALE GENOMIC DNA]</scope>
    <source>
        <strain evidence="2 3">WCA-383-APC-5B</strain>
    </source>
</reference>